<dbReference type="InterPro" id="IPR036390">
    <property type="entry name" value="WH_DNA-bd_sf"/>
</dbReference>
<dbReference type="AlphaFoldDB" id="A0A369KEK2"/>
<accession>A0A369KEK2</accession>
<gene>
    <name evidence="5" type="primary">hrcA</name>
    <name evidence="7" type="ORF">HAT2_00006</name>
</gene>
<dbReference type="PANTHER" id="PTHR34824:SF1">
    <property type="entry name" value="HEAT-INDUCIBLE TRANSCRIPTION REPRESSOR HRCA"/>
    <property type="match status" value="1"/>
</dbReference>
<evidence type="ECO:0000313" key="7">
    <source>
        <dbReference type="EMBL" id="RDB31880.1"/>
    </source>
</evidence>
<proteinExistence type="inferred from homology"/>
<evidence type="ECO:0000256" key="4">
    <source>
        <dbReference type="ARBA" id="ARBA00023163"/>
    </source>
</evidence>
<reference evidence="7 8" key="1">
    <citation type="submission" date="2018-07" db="EMBL/GenBank/DDBJ databases">
        <title>Comparative genomics of the Candidatus Parilichlamydiaceae reveals evidence of convergent evolution and genome reduction in the phylum Chlamydiae.</title>
        <authorList>
            <person name="Taylor-Brown A."/>
            <person name="Polkinghorne A."/>
        </authorList>
    </citation>
    <scope>NUCLEOTIDE SEQUENCE [LARGE SCALE GENOMIC DNA]</scope>
    <source>
        <strain evidence="7 8">Hat2</strain>
    </source>
</reference>
<dbReference type="InterPro" id="IPR029016">
    <property type="entry name" value="GAF-like_dom_sf"/>
</dbReference>
<name>A0A369KEK2_9BACT</name>
<dbReference type="InterPro" id="IPR023120">
    <property type="entry name" value="WHTH_transcript_rep_HrcA_IDD"/>
</dbReference>
<comment type="caution">
    <text evidence="7">The sequence shown here is derived from an EMBL/GenBank/DDBJ whole genome shotgun (WGS) entry which is preliminary data.</text>
</comment>
<dbReference type="PANTHER" id="PTHR34824">
    <property type="entry name" value="HEAT-INDUCIBLE TRANSCRIPTION REPRESSOR HRCA"/>
    <property type="match status" value="1"/>
</dbReference>
<evidence type="ECO:0000256" key="2">
    <source>
        <dbReference type="ARBA" id="ARBA00023015"/>
    </source>
</evidence>
<keyword evidence="3 5" id="KW-0346">Stress response</keyword>
<dbReference type="SUPFAM" id="SSF46785">
    <property type="entry name" value="Winged helix' DNA-binding domain"/>
    <property type="match status" value="1"/>
</dbReference>
<sequence length="406" mass="46199">MRSKVSMPRADSYRIPVISNRHFAFQRGKKRHDRAMLVLLGLTELYLKDGQPIGSNRLKELLFPEMSASTLRNYCADLESLGFLKQQHASGGRFPTNQGLSVYAKEILQNLGTSFSLDLFPLEEQKLIQGFQKALEGELTAELNQESLWGIVPWIERAMHEMVKITGCAIALSIPRFDQDFITDIRLVQIDARRLSVIVITYFGFIRHEMIVLEEALPENWVAIESYLRSKIHSLQSESVLKPEWEHLAKFLYEEISVRFLLSKSRCSKGTILHFGLSQLICKADFCETNTLASAFNLFEEGGKLRDILTYAQARSSISLWIGEQLTELCPKTTGCALVTIPYKLGQVQVGAVALLGPVLLRYRLAFGLLMTFKAAMEHVLLRYVYRYNLDLKPYPISHNRLGHLP</sequence>
<dbReference type="InterPro" id="IPR002571">
    <property type="entry name" value="HrcA"/>
</dbReference>
<keyword evidence="8" id="KW-1185">Reference proteome</keyword>
<dbReference type="Gene3D" id="3.30.450.40">
    <property type="match status" value="1"/>
</dbReference>
<protein>
    <recommendedName>
        <fullName evidence="5">Heat-inducible transcription repressor HrcA</fullName>
    </recommendedName>
</protein>
<evidence type="ECO:0000256" key="3">
    <source>
        <dbReference type="ARBA" id="ARBA00023016"/>
    </source>
</evidence>
<evidence type="ECO:0000256" key="1">
    <source>
        <dbReference type="ARBA" id="ARBA00022491"/>
    </source>
</evidence>
<comment type="similarity">
    <text evidence="5">Belongs to the HrcA family.</text>
</comment>
<dbReference type="EMBL" id="QQBG01000002">
    <property type="protein sequence ID" value="RDB31880.1"/>
    <property type="molecule type" value="Genomic_DNA"/>
</dbReference>
<dbReference type="Gene3D" id="3.30.390.60">
    <property type="entry name" value="Heat-inducible transcription repressor hrca homolog, domain 3"/>
    <property type="match status" value="1"/>
</dbReference>
<keyword evidence="4 5" id="KW-0804">Transcription</keyword>
<dbReference type="GO" id="GO:0003677">
    <property type="term" value="F:DNA binding"/>
    <property type="evidence" value="ECO:0007669"/>
    <property type="project" value="InterPro"/>
</dbReference>
<dbReference type="InterPro" id="IPR021153">
    <property type="entry name" value="HrcA_C"/>
</dbReference>
<keyword evidence="1 5" id="KW-0678">Repressor</keyword>
<dbReference type="HAMAP" id="MF_00081">
    <property type="entry name" value="HrcA"/>
    <property type="match status" value="1"/>
</dbReference>
<dbReference type="InterPro" id="IPR036388">
    <property type="entry name" value="WH-like_DNA-bd_sf"/>
</dbReference>
<dbReference type="SUPFAM" id="SSF55781">
    <property type="entry name" value="GAF domain-like"/>
    <property type="match status" value="1"/>
</dbReference>
<dbReference type="GO" id="GO:0045892">
    <property type="term" value="P:negative regulation of DNA-templated transcription"/>
    <property type="evidence" value="ECO:0007669"/>
    <property type="project" value="UniProtKB-UniRule"/>
</dbReference>
<dbReference type="Proteomes" id="UP000253816">
    <property type="component" value="Unassembled WGS sequence"/>
</dbReference>
<keyword evidence="2 5" id="KW-0805">Transcription regulation</keyword>
<dbReference type="Gene3D" id="1.10.10.10">
    <property type="entry name" value="Winged helix-like DNA-binding domain superfamily/Winged helix DNA-binding domain"/>
    <property type="match status" value="1"/>
</dbReference>
<evidence type="ECO:0000256" key="5">
    <source>
        <dbReference type="HAMAP-Rule" id="MF_00081"/>
    </source>
</evidence>
<evidence type="ECO:0000259" key="6">
    <source>
        <dbReference type="Pfam" id="PF01628"/>
    </source>
</evidence>
<evidence type="ECO:0000313" key="8">
    <source>
        <dbReference type="Proteomes" id="UP000253816"/>
    </source>
</evidence>
<feature type="domain" description="Heat-inducible transcription repressor HrcA C-terminal" evidence="6">
    <location>
        <begin position="155"/>
        <end position="364"/>
    </location>
</feature>
<organism evidence="7 8">
    <name type="scientific">Candidatus Similichlamydia laticola</name>
    <dbReference type="NCBI Taxonomy" id="2170265"/>
    <lineage>
        <taxon>Bacteria</taxon>
        <taxon>Pseudomonadati</taxon>
        <taxon>Chlamydiota</taxon>
        <taxon>Chlamydiia</taxon>
        <taxon>Parachlamydiales</taxon>
        <taxon>Candidatus Parilichlamydiaceae</taxon>
        <taxon>Candidatus Similichlamydia</taxon>
    </lineage>
</organism>
<dbReference type="Pfam" id="PF01628">
    <property type="entry name" value="HrcA"/>
    <property type="match status" value="1"/>
</dbReference>
<dbReference type="PIRSF" id="PIRSF005485">
    <property type="entry name" value="HrcA"/>
    <property type="match status" value="1"/>
</dbReference>
<comment type="function">
    <text evidence="5">Negative regulator of class I heat shock genes (grpE-dnaK-dnaJ and groELS operons). Prevents heat-shock induction of these operons.</text>
</comment>